<evidence type="ECO:0000313" key="3">
    <source>
        <dbReference type="EMBL" id="SFB84655.1"/>
    </source>
</evidence>
<dbReference type="Proteomes" id="UP000198832">
    <property type="component" value="Unassembled WGS sequence"/>
</dbReference>
<feature type="transmembrane region" description="Helical" evidence="1">
    <location>
        <begin position="113"/>
        <end position="132"/>
    </location>
</feature>
<keyword evidence="1" id="KW-0812">Transmembrane</keyword>
<keyword evidence="1" id="KW-0472">Membrane</keyword>
<accession>A0A1I1EC34</accession>
<dbReference type="SUPFAM" id="SSF56300">
    <property type="entry name" value="Metallo-dependent phosphatases"/>
    <property type="match status" value="1"/>
</dbReference>
<dbReference type="STRING" id="574651.SAMN04487968_10215"/>
<evidence type="ECO:0000313" key="4">
    <source>
        <dbReference type="Proteomes" id="UP000198832"/>
    </source>
</evidence>
<feature type="transmembrane region" description="Helical" evidence="1">
    <location>
        <begin position="7"/>
        <end position="29"/>
    </location>
</feature>
<dbReference type="InterPro" id="IPR004843">
    <property type="entry name" value="Calcineurin-like_PHP"/>
</dbReference>
<name>A0A1I1EC34_9ACTN</name>
<proteinExistence type="predicted"/>
<sequence length="501" mass="52984">MRLRRTLTIAAYVAVWAVLSALAFLIVLAGSSRQVTVFSHDAQVRPTFTGAIEIHTGPVLPDVRIPSHSRLGLDVTLGKTDVSTLGGLMQRYAVLAGAPEGEEAKLRTTVRDLVLDAALRGGAAAALPLLVWRALGARRRRELLAHLPRWRGIVGVVVVAGLGVALWQPWVEGPSDGDVAAEKEWLPLSQFLGSAVALPTDLNEVEVRGDVTTAQTRRLLSSAISTYDNSKVFYTAAAERVSVIAPELRRPGKGETAVLLVSDRHDNVGMDKVARAVGDAAGASAVLDAGDDTSTGSSWEAFSLDSLDAAFDDIDDRWAVAGNHDNGTFVSRYLDDHGWTVLSGQVVDGPGGSTLLGTADPRASGLGNWRDEKGLTFEEVASRLADAACDSSERISTLLVHDANLGRSALDRGCVDLVVGGHLHLQVGPNRVVGSNGKVGWSYTTGTTGGAAYAFALGSKPRREAEISVLTYAGGRPVGIQPVRLETNGEFRVGAYVPLTY</sequence>
<keyword evidence="1" id="KW-1133">Transmembrane helix</keyword>
<dbReference type="EMBL" id="FOLB01000002">
    <property type="protein sequence ID" value="SFB84655.1"/>
    <property type="molecule type" value="Genomic_DNA"/>
</dbReference>
<feature type="domain" description="Calcineurin-like phosphoesterase" evidence="2">
    <location>
        <begin position="258"/>
        <end position="424"/>
    </location>
</feature>
<dbReference type="GO" id="GO:0016787">
    <property type="term" value="F:hydrolase activity"/>
    <property type="evidence" value="ECO:0007669"/>
    <property type="project" value="InterPro"/>
</dbReference>
<evidence type="ECO:0000259" key="2">
    <source>
        <dbReference type="Pfam" id="PF00149"/>
    </source>
</evidence>
<reference evidence="3 4" key="1">
    <citation type="submission" date="2016-10" db="EMBL/GenBank/DDBJ databases">
        <authorList>
            <person name="de Groot N.N."/>
        </authorList>
    </citation>
    <scope>NUCLEOTIDE SEQUENCE [LARGE SCALE GENOMIC DNA]</scope>
    <source>
        <strain evidence="3 4">CGMCC 1.7056</strain>
    </source>
</reference>
<feature type="transmembrane region" description="Helical" evidence="1">
    <location>
        <begin position="152"/>
        <end position="170"/>
    </location>
</feature>
<dbReference type="RefSeq" id="WP_245750104.1">
    <property type="nucleotide sequence ID" value="NZ_FOLB01000002.1"/>
</dbReference>
<dbReference type="AlphaFoldDB" id="A0A1I1EC34"/>
<dbReference type="Pfam" id="PF00149">
    <property type="entry name" value="Metallophos"/>
    <property type="match status" value="1"/>
</dbReference>
<evidence type="ECO:0000256" key="1">
    <source>
        <dbReference type="SAM" id="Phobius"/>
    </source>
</evidence>
<organism evidence="3 4">
    <name type="scientific">Nocardioides terrae</name>
    <dbReference type="NCBI Taxonomy" id="574651"/>
    <lineage>
        <taxon>Bacteria</taxon>
        <taxon>Bacillati</taxon>
        <taxon>Actinomycetota</taxon>
        <taxon>Actinomycetes</taxon>
        <taxon>Propionibacteriales</taxon>
        <taxon>Nocardioidaceae</taxon>
        <taxon>Nocardioides</taxon>
    </lineage>
</organism>
<keyword evidence="4" id="KW-1185">Reference proteome</keyword>
<protein>
    <recommendedName>
        <fullName evidence="2">Calcineurin-like phosphoesterase domain-containing protein</fullName>
    </recommendedName>
</protein>
<gene>
    <name evidence="3" type="ORF">SAMN04487968_10215</name>
</gene>
<dbReference type="InterPro" id="IPR029052">
    <property type="entry name" value="Metallo-depent_PP-like"/>
</dbReference>